<reference evidence="2" key="1">
    <citation type="journal article" date="2020" name="mSystems">
        <title>Genome- and Community-Level Interaction Insights into Carbon Utilization and Element Cycling Functions of Hydrothermarchaeota in Hydrothermal Sediment.</title>
        <authorList>
            <person name="Zhou Z."/>
            <person name="Liu Y."/>
            <person name="Xu W."/>
            <person name="Pan J."/>
            <person name="Luo Z.H."/>
            <person name="Li M."/>
        </authorList>
    </citation>
    <scope>NUCLEOTIDE SEQUENCE [LARGE SCALE GENOMIC DNA]</scope>
    <source>
        <strain evidence="2">SpSt-23</strain>
    </source>
</reference>
<comment type="caution">
    <text evidence="2">The sequence shown here is derived from an EMBL/GenBank/DDBJ whole genome shotgun (WGS) entry which is preliminary data.</text>
</comment>
<feature type="compositionally biased region" description="Pro residues" evidence="1">
    <location>
        <begin position="144"/>
        <end position="180"/>
    </location>
</feature>
<feature type="region of interest" description="Disordered" evidence="1">
    <location>
        <begin position="144"/>
        <end position="181"/>
    </location>
</feature>
<proteinExistence type="predicted"/>
<organism evidence="2">
    <name type="scientific">Thermosphaera aggregans</name>
    <dbReference type="NCBI Taxonomy" id="54254"/>
    <lineage>
        <taxon>Archaea</taxon>
        <taxon>Thermoproteota</taxon>
        <taxon>Thermoprotei</taxon>
        <taxon>Desulfurococcales</taxon>
        <taxon>Desulfurococcaceae</taxon>
        <taxon>Thermosphaera</taxon>
    </lineage>
</organism>
<accession>A0A7C2BL47</accession>
<protein>
    <submittedName>
        <fullName evidence="2">Uncharacterized protein</fullName>
    </submittedName>
</protein>
<evidence type="ECO:0000256" key="1">
    <source>
        <dbReference type="SAM" id="MobiDB-lite"/>
    </source>
</evidence>
<gene>
    <name evidence="2" type="ORF">ENP55_05775</name>
</gene>
<dbReference type="EMBL" id="DSJT01000033">
    <property type="protein sequence ID" value="HEF87775.1"/>
    <property type="molecule type" value="Genomic_DNA"/>
</dbReference>
<evidence type="ECO:0000313" key="2">
    <source>
        <dbReference type="EMBL" id="HEF87775.1"/>
    </source>
</evidence>
<name>A0A7C2BL47_9CREN</name>
<dbReference type="AlphaFoldDB" id="A0A7C2BL47"/>
<sequence>MPIIGAYVIFSTSVAMEPLTLLGFMYDLQTFFKNIKNVKTIVSKEGKVSLQTKVKTFHGFDRELSFDLNVESVTQNSIVVKGTGELADFVLKAEVKPADKGSMADISINCESKEGGVCNNFVSLLYSGLLELFERPPKVSVKPPPITVTPPTPPPPVTFPAKPQPPVSAPTPAPAVPAPTKPDEYPVEKLLDETYLAVLMLKSDLIATKNLSPGWTINDLVKTTLDSIREIAKYKLALITIRDSLNRVSITIPVSRAGDLMGFVGVVDNKPLKGLTGELEKTVPTMSRMPVTIRLWGVKELI</sequence>